<proteinExistence type="predicted"/>
<reference evidence="1" key="1">
    <citation type="submission" date="2021-06" db="EMBL/GenBank/DDBJ databases">
        <authorList>
            <person name="Kallberg Y."/>
            <person name="Tangrot J."/>
            <person name="Rosling A."/>
        </authorList>
    </citation>
    <scope>NUCLEOTIDE SEQUENCE</scope>
    <source>
        <strain evidence="1">IA702</strain>
    </source>
</reference>
<evidence type="ECO:0000313" key="1">
    <source>
        <dbReference type="EMBL" id="CAG8512469.1"/>
    </source>
</evidence>
<gene>
    <name evidence="1" type="ORF">POCULU_LOCUS3144</name>
</gene>
<protein>
    <submittedName>
        <fullName evidence="1">10492_t:CDS:1</fullName>
    </submittedName>
</protein>
<keyword evidence="2" id="KW-1185">Reference proteome</keyword>
<dbReference type="Proteomes" id="UP000789572">
    <property type="component" value="Unassembled WGS sequence"/>
</dbReference>
<accession>A0A9N9F6L1</accession>
<dbReference type="AlphaFoldDB" id="A0A9N9F6L1"/>
<dbReference type="EMBL" id="CAJVPJ010000330">
    <property type="protein sequence ID" value="CAG8512469.1"/>
    <property type="molecule type" value="Genomic_DNA"/>
</dbReference>
<sequence length="61" mass="6683">MAGIAAIIHFVKVSCYIQGPTAMSGIPDIEDQLIGLLIVLMDITTRKHIIYSLLYAAVPPW</sequence>
<organism evidence="1 2">
    <name type="scientific">Paraglomus occultum</name>
    <dbReference type="NCBI Taxonomy" id="144539"/>
    <lineage>
        <taxon>Eukaryota</taxon>
        <taxon>Fungi</taxon>
        <taxon>Fungi incertae sedis</taxon>
        <taxon>Mucoromycota</taxon>
        <taxon>Glomeromycotina</taxon>
        <taxon>Glomeromycetes</taxon>
        <taxon>Paraglomerales</taxon>
        <taxon>Paraglomeraceae</taxon>
        <taxon>Paraglomus</taxon>
    </lineage>
</organism>
<comment type="caution">
    <text evidence="1">The sequence shown here is derived from an EMBL/GenBank/DDBJ whole genome shotgun (WGS) entry which is preliminary data.</text>
</comment>
<name>A0A9N9F6L1_9GLOM</name>
<evidence type="ECO:0000313" key="2">
    <source>
        <dbReference type="Proteomes" id="UP000789572"/>
    </source>
</evidence>